<dbReference type="OrthoDB" id="9800361at2"/>
<gene>
    <name evidence="5 6" type="primary">hypA</name>
    <name evidence="6" type="ORF">D5R40_03735</name>
</gene>
<evidence type="ECO:0000313" key="6">
    <source>
        <dbReference type="EMBL" id="RQH53497.1"/>
    </source>
</evidence>
<dbReference type="PANTHER" id="PTHR34535:SF3">
    <property type="entry name" value="HYDROGENASE MATURATION FACTOR HYPA"/>
    <property type="match status" value="1"/>
</dbReference>
<dbReference type="PROSITE" id="PS01249">
    <property type="entry name" value="HYPA"/>
    <property type="match status" value="1"/>
</dbReference>
<keyword evidence="7" id="KW-1185">Reference proteome</keyword>
<dbReference type="Gene3D" id="3.30.2320.80">
    <property type="match status" value="1"/>
</dbReference>
<reference evidence="6 7" key="1">
    <citation type="journal article" date="2018" name="ACS Chem. Biol.">
        <title>Ketoreductase domain dysfunction expands chemodiversity: malyngamide biosynthesis in the cyanobacterium Okeania hirsuta.</title>
        <authorList>
            <person name="Moss N.A."/>
            <person name="Leao T."/>
            <person name="Rankin M."/>
            <person name="McCullough T.M."/>
            <person name="Qu P."/>
            <person name="Korobeynikov A."/>
            <person name="Smith J.L."/>
            <person name="Gerwick L."/>
            <person name="Gerwick W.H."/>
        </authorList>
    </citation>
    <scope>NUCLEOTIDE SEQUENCE [LARGE SCALE GENOMIC DNA]</scope>
    <source>
        <strain evidence="6 7">PAB10Feb10-1</strain>
    </source>
</reference>
<protein>
    <recommendedName>
        <fullName evidence="5">Hydrogenase maturation factor HypA</fullName>
    </recommendedName>
</protein>
<evidence type="ECO:0000256" key="5">
    <source>
        <dbReference type="HAMAP-Rule" id="MF_00213"/>
    </source>
</evidence>
<comment type="caution">
    <text evidence="6">The sequence shown here is derived from an EMBL/GenBank/DDBJ whole genome shotgun (WGS) entry which is preliminary data.</text>
</comment>
<keyword evidence="2 5" id="KW-0533">Nickel</keyword>
<proteinExistence type="inferred from homology"/>
<name>A0A3N6PJD7_9CYAN</name>
<dbReference type="GO" id="GO:0051604">
    <property type="term" value="P:protein maturation"/>
    <property type="evidence" value="ECO:0007669"/>
    <property type="project" value="InterPro"/>
</dbReference>
<dbReference type="InterPro" id="IPR020538">
    <property type="entry name" value="Hydgase_Ni_incorp_HypA/HybF_CS"/>
</dbReference>
<dbReference type="PANTHER" id="PTHR34535">
    <property type="entry name" value="HYDROGENASE MATURATION FACTOR HYPA"/>
    <property type="match status" value="1"/>
</dbReference>
<dbReference type="HAMAP" id="MF_00213">
    <property type="entry name" value="HypA_HybF"/>
    <property type="match status" value="1"/>
</dbReference>
<dbReference type="EMBL" id="RCBY01000012">
    <property type="protein sequence ID" value="RQH53497.1"/>
    <property type="molecule type" value="Genomic_DNA"/>
</dbReference>
<keyword evidence="4 5" id="KW-0862">Zinc</keyword>
<evidence type="ECO:0000256" key="4">
    <source>
        <dbReference type="ARBA" id="ARBA00022833"/>
    </source>
</evidence>
<feature type="binding site" evidence="5">
    <location>
        <position position="70"/>
    </location>
    <ligand>
        <name>Zn(2+)</name>
        <dbReference type="ChEBI" id="CHEBI:29105"/>
    </ligand>
</feature>
<dbReference type="Proteomes" id="UP000269154">
    <property type="component" value="Unassembled WGS sequence"/>
</dbReference>
<dbReference type="AlphaFoldDB" id="A0A3N6PJD7"/>
<organism evidence="6 7">
    <name type="scientific">Okeania hirsuta</name>
    <dbReference type="NCBI Taxonomy" id="1458930"/>
    <lineage>
        <taxon>Bacteria</taxon>
        <taxon>Bacillati</taxon>
        <taxon>Cyanobacteriota</taxon>
        <taxon>Cyanophyceae</taxon>
        <taxon>Oscillatoriophycideae</taxon>
        <taxon>Oscillatoriales</taxon>
        <taxon>Microcoleaceae</taxon>
        <taxon>Okeania</taxon>
    </lineage>
</organism>
<dbReference type="GO" id="GO:0008270">
    <property type="term" value="F:zinc ion binding"/>
    <property type="evidence" value="ECO:0007669"/>
    <property type="project" value="UniProtKB-UniRule"/>
</dbReference>
<keyword evidence="3 5" id="KW-0479">Metal-binding</keyword>
<accession>A0A3N6PJD7</accession>
<evidence type="ECO:0000256" key="2">
    <source>
        <dbReference type="ARBA" id="ARBA00022596"/>
    </source>
</evidence>
<dbReference type="InterPro" id="IPR000688">
    <property type="entry name" value="HypA/HybF"/>
</dbReference>
<feature type="binding site" evidence="5">
    <location>
        <position position="2"/>
    </location>
    <ligand>
        <name>Ni(2+)</name>
        <dbReference type="ChEBI" id="CHEBI:49786"/>
    </ligand>
</feature>
<sequence length="114" mass="12500">MHELGITQNIVAIVAENAKEKTVKRVTLEIGELSAIMPDAIEFCFDVCSKGTVLEGAKLEIIKIPGLGKCRQCGAEIPLEQPFGVCHVCNSMEIDIIQGQELKIKEMEVEELCV</sequence>
<comment type="function">
    <text evidence="5">Involved in the maturation of [NiFe] hydrogenases. Required for nickel insertion into the metal center of the hydrogenase.</text>
</comment>
<feature type="binding site" evidence="5">
    <location>
        <position position="89"/>
    </location>
    <ligand>
        <name>Zn(2+)</name>
        <dbReference type="ChEBI" id="CHEBI:29105"/>
    </ligand>
</feature>
<evidence type="ECO:0000256" key="3">
    <source>
        <dbReference type="ARBA" id="ARBA00022723"/>
    </source>
</evidence>
<evidence type="ECO:0000313" key="7">
    <source>
        <dbReference type="Proteomes" id="UP000269154"/>
    </source>
</evidence>
<evidence type="ECO:0000256" key="1">
    <source>
        <dbReference type="ARBA" id="ARBA00010748"/>
    </source>
</evidence>
<dbReference type="RefSeq" id="WP_124144220.1">
    <property type="nucleotide sequence ID" value="NZ_CAWOKI010000390.1"/>
</dbReference>
<dbReference type="PIRSF" id="PIRSF004761">
    <property type="entry name" value="Hydrgn_mat_HypA"/>
    <property type="match status" value="1"/>
</dbReference>
<feature type="binding site" evidence="5">
    <location>
        <position position="73"/>
    </location>
    <ligand>
        <name>Zn(2+)</name>
        <dbReference type="ChEBI" id="CHEBI:29105"/>
    </ligand>
</feature>
<feature type="binding site" evidence="5">
    <location>
        <position position="86"/>
    </location>
    <ligand>
        <name>Zn(2+)</name>
        <dbReference type="ChEBI" id="CHEBI:29105"/>
    </ligand>
</feature>
<dbReference type="NCBIfam" id="TIGR00100">
    <property type="entry name" value="hypA"/>
    <property type="match status" value="1"/>
</dbReference>
<comment type="similarity">
    <text evidence="1 5">Belongs to the HypA/HybF family.</text>
</comment>
<dbReference type="Pfam" id="PF01155">
    <property type="entry name" value="HypA"/>
    <property type="match status" value="1"/>
</dbReference>
<dbReference type="GO" id="GO:0016151">
    <property type="term" value="F:nickel cation binding"/>
    <property type="evidence" value="ECO:0007669"/>
    <property type="project" value="UniProtKB-UniRule"/>
</dbReference>